<dbReference type="InterPro" id="IPR019079">
    <property type="entry name" value="Capsule_synth_CapA"/>
</dbReference>
<name>A0A7M1VMG1_VIBPH</name>
<dbReference type="SUPFAM" id="SSF56300">
    <property type="entry name" value="Metallo-dependent phosphatases"/>
    <property type="match status" value="1"/>
</dbReference>
<dbReference type="InterPro" id="IPR052169">
    <property type="entry name" value="CW_Biosynth-Accessory"/>
</dbReference>
<organism evidence="3">
    <name type="scientific">Vibrio parahaemolyticus</name>
    <dbReference type="NCBI Taxonomy" id="670"/>
    <lineage>
        <taxon>Bacteria</taxon>
        <taxon>Pseudomonadati</taxon>
        <taxon>Pseudomonadota</taxon>
        <taxon>Gammaproteobacteria</taxon>
        <taxon>Vibrionales</taxon>
        <taxon>Vibrionaceae</taxon>
        <taxon>Vibrio</taxon>
    </lineage>
</organism>
<reference evidence="3" key="1">
    <citation type="submission" date="2020-08" db="EMBL/GenBank/DDBJ databases">
        <title>Genetic structure, function and evolution of capsule biosynthesis loci in Vibrio parahaemolyticus.</title>
        <authorList>
            <person name="Li L."/>
            <person name="Bian S."/>
        </authorList>
    </citation>
    <scope>NUCLEOTIDE SEQUENCE</scope>
    <source>
        <strain evidence="3">VP356</strain>
    </source>
</reference>
<gene>
    <name evidence="3" type="primary">capA</name>
    <name evidence="3" type="ORF">VP356_00027</name>
</gene>
<dbReference type="Pfam" id="PF09587">
    <property type="entry name" value="PGA_cap"/>
    <property type="match status" value="1"/>
</dbReference>
<dbReference type="Gene3D" id="3.60.21.10">
    <property type="match status" value="1"/>
</dbReference>
<dbReference type="InterPro" id="IPR029052">
    <property type="entry name" value="Metallo-depent_PP-like"/>
</dbReference>
<dbReference type="SMART" id="SM00854">
    <property type="entry name" value="PGA_cap"/>
    <property type="match status" value="1"/>
</dbReference>
<dbReference type="PANTHER" id="PTHR33393:SF11">
    <property type="entry name" value="POLYGLUTAMINE SYNTHESIS ACCESSORY PROTEIN RV0574C-RELATED"/>
    <property type="match status" value="1"/>
</dbReference>
<evidence type="ECO:0000259" key="2">
    <source>
        <dbReference type="SMART" id="SM00854"/>
    </source>
</evidence>
<dbReference type="EMBL" id="MT898044">
    <property type="protein sequence ID" value="QOS16201.1"/>
    <property type="molecule type" value="Genomic_DNA"/>
</dbReference>
<accession>A0A7M1VMG1</accession>
<evidence type="ECO:0000256" key="1">
    <source>
        <dbReference type="ARBA" id="ARBA00005662"/>
    </source>
</evidence>
<dbReference type="RefSeq" id="WP_274032842.1">
    <property type="nucleotide sequence ID" value="NZ_JAQBJZ010000003.1"/>
</dbReference>
<proteinExistence type="inferred from homology"/>
<protein>
    <submittedName>
        <fullName evidence="3">Capsule biosynthesis protein CapA</fullName>
    </submittedName>
</protein>
<dbReference type="AlphaFoldDB" id="A0A7M1VMG1"/>
<sequence>MSTKKYEYIVVSGDFFPSNGVITENNGNNELLKIYKNAKTHIVNLEAPITKSNKTNFKVGPNIKLLDSGNIFETFNINHVTLANNHICDYGIEGIKDTISVLSKYEITYQGIEVNGTSNYKFLDINGHKVAIFNFCEFEFCEIDDANRAKTIDPCCNYKEITECESDFKVVILHGGTEHSDMPNKWIRKIAKYYIDIGCDLVLCHHTHTVCGMEEYRGKEIYYGLGNFIFPKKKANNTWYLGISLQIKIDDEVLNTKVIPFKQVNNSTTVLALEGKDLDIFNKRFRFLCDSIKNDHQYEKYWENYYKLEHVNYLSSALNHSRLERGIFRKLGLRLKKFNEKLAIARLLNNVRCQSHRTIFNEVLKRRLEHK</sequence>
<evidence type="ECO:0000313" key="3">
    <source>
        <dbReference type="EMBL" id="QOS16201.1"/>
    </source>
</evidence>
<feature type="domain" description="Capsule synthesis protein CapA" evidence="2">
    <location>
        <begin position="8"/>
        <end position="232"/>
    </location>
</feature>
<dbReference type="PANTHER" id="PTHR33393">
    <property type="entry name" value="POLYGLUTAMINE SYNTHESIS ACCESSORY PROTEIN RV0574C-RELATED"/>
    <property type="match status" value="1"/>
</dbReference>
<comment type="similarity">
    <text evidence="1">Belongs to the CapA family.</text>
</comment>